<name>A0AAF0Y1G3_9TREE</name>
<dbReference type="InterPro" id="IPR020846">
    <property type="entry name" value="MFS_dom"/>
</dbReference>
<evidence type="ECO:0000256" key="9">
    <source>
        <dbReference type="SAM" id="Phobius"/>
    </source>
</evidence>
<proteinExistence type="inferred from homology"/>
<comment type="similarity">
    <text evidence="2">Belongs to the major facilitator superfamily. Sugar transporter (TC 2.A.1.1) family.</text>
</comment>
<evidence type="ECO:0000256" key="5">
    <source>
        <dbReference type="ARBA" id="ARBA00022989"/>
    </source>
</evidence>
<feature type="transmembrane region" description="Helical" evidence="9">
    <location>
        <begin position="587"/>
        <end position="607"/>
    </location>
</feature>
<accession>A0AAF0Y1G3</accession>
<keyword evidence="5 9" id="KW-1133">Transmembrane helix</keyword>
<feature type="region of interest" description="Disordered" evidence="8">
    <location>
        <begin position="1"/>
        <end position="162"/>
    </location>
</feature>
<evidence type="ECO:0000256" key="2">
    <source>
        <dbReference type="ARBA" id="ARBA00010992"/>
    </source>
</evidence>
<dbReference type="GO" id="GO:0016020">
    <property type="term" value="C:membrane"/>
    <property type="evidence" value="ECO:0007669"/>
    <property type="project" value="UniProtKB-SubCell"/>
</dbReference>
<dbReference type="InterPro" id="IPR005828">
    <property type="entry name" value="MFS_sugar_transport-like"/>
</dbReference>
<evidence type="ECO:0000256" key="6">
    <source>
        <dbReference type="ARBA" id="ARBA00023136"/>
    </source>
</evidence>
<dbReference type="Pfam" id="PF00083">
    <property type="entry name" value="Sugar_tr"/>
    <property type="match status" value="1"/>
</dbReference>
<evidence type="ECO:0000313" key="12">
    <source>
        <dbReference type="Proteomes" id="UP000827549"/>
    </source>
</evidence>
<dbReference type="GO" id="GO:0022857">
    <property type="term" value="F:transmembrane transporter activity"/>
    <property type="evidence" value="ECO:0007669"/>
    <property type="project" value="InterPro"/>
</dbReference>
<dbReference type="InterPro" id="IPR036259">
    <property type="entry name" value="MFS_trans_sf"/>
</dbReference>
<reference evidence="11" key="1">
    <citation type="submission" date="2023-10" db="EMBL/GenBank/DDBJ databases">
        <authorList>
            <person name="Noh H."/>
        </authorList>
    </citation>
    <scope>NUCLEOTIDE SEQUENCE</scope>
    <source>
        <strain evidence="11">DUCC4014</strain>
    </source>
</reference>
<feature type="transmembrane region" description="Helical" evidence="9">
    <location>
        <begin position="464"/>
        <end position="483"/>
    </location>
</feature>
<feature type="compositionally biased region" description="Low complexity" evidence="8">
    <location>
        <begin position="7"/>
        <end position="26"/>
    </location>
</feature>
<feature type="compositionally biased region" description="Low complexity" evidence="8">
    <location>
        <begin position="94"/>
        <end position="112"/>
    </location>
</feature>
<evidence type="ECO:0000256" key="4">
    <source>
        <dbReference type="ARBA" id="ARBA00022692"/>
    </source>
</evidence>
<feature type="transmembrane region" description="Helical" evidence="9">
    <location>
        <begin position="431"/>
        <end position="452"/>
    </location>
</feature>
<feature type="compositionally biased region" description="Polar residues" evidence="8">
    <location>
        <begin position="141"/>
        <end position="151"/>
    </location>
</feature>
<dbReference type="InterPro" id="IPR003663">
    <property type="entry name" value="Sugar/inositol_transpt"/>
</dbReference>
<feature type="transmembrane region" description="Helical" evidence="9">
    <location>
        <begin position="622"/>
        <end position="644"/>
    </location>
</feature>
<protein>
    <submittedName>
        <fullName evidence="11">Polyol transporter 1</fullName>
    </submittedName>
</protein>
<comment type="catalytic activity">
    <reaction evidence="7">
        <text>myo-inositol(out) + H(+)(out) = myo-inositol(in) + H(+)(in)</text>
        <dbReference type="Rhea" id="RHEA:60364"/>
        <dbReference type="ChEBI" id="CHEBI:15378"/>
        <dbReference type="ChEBI" id="CHEBI:17268"/>
    </reaction>
</comment>
<dbReference type="AlphaFoldDB" id="A0AAF0Y1G3"/>
<evidence type="ECO:0000259" key="10">
    <source>
        <dbReference type="PROSITE" id="PS50850"/>
    </source>
</evidence>
<dbReference type="Gene3D" id="1.20.1250.20">
    <property type="entry name" value="MFS general substrate transporter like domains"/>
    <property type="match status" value="1"/>
</dbReference>
<sequence length="836" mass="90584">MWRPSIPARAGPSSASHSPSLARSAAQLAAPHRRDAGDAPVDHTAGRPTGHGPQRAASRRRPGLGPCFARFGTHASHPHKSRASTHCRLDTMMPSRRSSPPRSTPASPRAASGLAKLATGLPPTTPGARRSVPPSPVLSARPTSGTSTPISAPTPRRGSASSILLPAGLGALTPLESSDDDGAPALPLRFAPDPVKLVSAQHPPARRVKTPIPPKLKQAKVTTAADKAKWEFHVVYRVGTVAWYSGRAWRVLLEHTSQDKRTHAEIISDVTEFCTPELEAHTQTFIKGALVARNPDAYASIPELSPNDVAALDYERDHKWAGTWTLYYAMGICALGAATQGWDQTGSNGANLSFPQEFGIHADYNQPGGRRDEWIVGLINSAPYLAAAVIGCWLSDPLNSVLGRRGETFLTALCLIATPIASGFARNWETLFAIRLVMGIGVGAKAATVPIYAAELSPARIRGALTMGWQLWVCFGIFLGFAANCVVKDVGKIAWRLQLGSAFIPALPLALGIFFAPESPRWLMKKGRKADAFAAFNRLRLHPVIAARDLYYSYVLYEEEKAQARGASYFSRLTDCFRIPRIRRANLAASTVMLAQQMCGINIISFYSSTVFAMGGFSASQALYASLGFGATNFLFAIPAVFTIDTFGRRALLLSTFPFMALFLLATGLAFLIHDPQTRTGLAAAFIYIFTMFYSVGEGPVAFMYSAEVFPTIQREQGMAWAVCVNNFFAAVLGMTFPSMVRAFGITGSFGFYAALNVVALVWIFLWIPETKALTLEEIDDVFSIPTTTFIKYETTVWLPHFIKKHVLRQNVPDIVPLLDKARIDDADDSEGGGKV</sequence>
<evidence type="ECO:0000313" key="11">
    <source>
        <dbReference type="EMBL" id="WOO78335.1"/>
    </source>
</evidence>
<dbReference type="PANTHER" id="PTHR48020">
    <property type="entry name" value="PROTON MYO-INOSITOL COTRANSPORTER"/>
    <property type="match status" value="1"/>
</dbReference>
<comment type="subcellular location">
    <subcellularLocation>
        <location evidence="1">Membrane</location>
        <topology evidence="1">Multi-pass membrane protein</topology>
    </subcellularLocation>
</comment>
<dbReference type="GO" id="GO:0015798">
    <property type="term" value="P:myo-inositol transport"/>
    <property type="evidence" value="ECO:0007669"/>
    <property type="project" value="UniProtKB-ARBA"/>
</dbReference>
<dbReference type="PROSITE" id="PS50850">
    <property type="entry name" value="MFS"/>
    <property type="match status" value="1"/>
</dbReference>
<dbReference type="RefSeq" id="XP_062624367.1">
    <property type="nucleotide sequence ID" value="XM_062768383.1"/>
</dbReference>
<feature type="compositionally biased region" description="Basic and acidic residues" evidence="8">
    <location>
        <begin position="32"/>
        <end position="45"/>
    </location>
</feature>
<keyword evidence="3" id="KW-0813">Transport</keyword>
<dbReference type="NCBIfam" id="TIGR00879">
    <property type="entry name" value="SP"/>
    <property type="match status" value="1"/>
</dbReference>
<feature type="transmembrane region" description="Helical" evidence="9">
    <location>
        <begin position="685"/>
        <end position="707"/>
    </location>
</feature>
<feature type="domain" description="Major facilitator superfamily (MFS) profile" evidence="10">
    <location>
        <begin position="329"/>
        <end position="772"/>
    </location>
</feature>
<dbReference type="PANTHER" id="PTHR48020:SF13">
    <property type="entry name" value="MAJOR FACILITATOR SUPERFAMILY (MFS) PROFILE DOMAIN-CONTAINING PROTEIN"/>
    <property type="match status" value="1"/>
</dbReference>
<dbReference type="SUPFAM" id="SSF103473">
    <property type="entry name" value="MFS general substrate transporter"/>
    <property type="match status" value="1"/>
</dbReference>
<dbReference type="Proteomes" id="UP000827549">
    <property type="component" value="Chromosome 2"/>
</dbReference>
<keyword evidence="4 9" id="KW-0812">Transmembrane</keyword>
<evidence type="ECO:0000256" key="8">
    <source>
        <dbReference type="SAM" id="MobiDB-lite"/>
    </source>
</evidence>
<evidence type="ECO:0000256" key="3">
    <source>
        <dbReference type="ARBA" id="ARBA00022448"/>
    </source>
</evidence>
<gene>
    <name evidence="11" type="primary">PLT1_2</name>
    <name evidence="11" type="ORF">LOC62_02G001882</name>
</gene>
<feature type="transmembrane region" description="Helical" evidence="9">
    <location>
        <begin position="743"/>
        <end position="768"/>
    </location>
</feature>
<evidence type="ECO:0000256" key="1">
    <source>
        <dbReference type="ARBA" id="ARBA00004141"/>
    </source>
</evidence>
<feature type="transmembrane region" description="Helical" evidence="9">
    <location>
        <begin position="651"/>
        <end position="673"/>
    </location>
</feature>
<dbReference type="GeneID" id="87805134"/>
<dbReference type="EMBL" id="CP086715">
    <property type="protein sequence ID" value="WOO78335.1"/>
    <property type="molecule type" value="Genomic_DNA"/>
</dbReference>
<dbReference type="InterPro" id="IPR050814">
    <property type="entry name" value="Myo-inositol_Transporter"/>
</dbReference>
<feature type="compositionally biased region" description="Basic residues" evidence="8">
    <location>
        <begin position="76"/>
        <end position="85"/>
    </location>
</feature>
<keyword evidence="6 9" id="KW-0472">Membrane</keyword>
<dbReference type="PRINTS" id="PR00171">
    <property type="entry name" value="SUGRTRNSPORT"/>
</dbReference>
<dbReference type="PROSITE" id="PS00217">
    <property type="entry name" value="SUGAR_TRANSPORT_2"/>
    <property type="match status" value="1"/>
</dbReference>
<organism evidence="11 12">
    <name type="scientific">Vanrija pseudolonga</name>
    <dbReference type="NCBI Taxonomy" id="143232"/>
    <lineage>
        <taxon>Eukaryota</taxon>
        <taxon>Fungi</taxon>
        <taxon>Dikarya</taxon>
        <taxon>Basidiomycota</taxon>
        <taxon>Agaricomycotina</taxon>
        <taxon>Tremellomycetes</taxon>
        <taxon>Trichosporonales</taxon>
        <taxon>Trichosporonaceae</taxon>
        <taxon>Vanrija</taxon>
    </lineage>
</organism>
<dbReference type="GO" id="GO:0015791">
    <property type="term" value="P:polyol transmembrane transport"/>
    <property type="evidence" value="ECO:0007669"/>
    <property type="project" value="UniProtKB-ARBA"/>
</dbReference>
<dbReference type="FunFam" id="1.20.1250.20:FF:000474">
    <property type="entry name" value="Sugar transporter, putative"/>
    <property type="match status" value="1"/>
</dbReference>
<keyword evidence="12" id="KW-1185">Reference proteome</keyword>
<feature type="transmembrane region" description="Helical" evidence="9">
    <location>
        <begin position="719"/>
        <end position="737"/>
    </location>
</feature>
<evidence type="ECO:0000256" key="7">
    <source>
        <dbReference type="ARBA" id="ARBA00049119"/>
    </source>
</evidence>
<feature type="transmembrane region" description="Helical" evidence="9">
    <location>
        <begin position="406"/>
        <end position="425"/>
    </location>
</feature>
<dbReference type="InterPro" id="IPR005829">
    <property type="entry name" value="Sugar_transporter_CS"/>
</dbReference>